<keyword evidence="9" id="KW-1185">Reference proteome</keyword>
<dbReference type="KEGG" id="lul:LPB138_04450"/>
<feature type="transmembrane region" description="Helical" evidence="5">
    <location>
        <begin position="118"/>
        <end position="136"/>
    </location>
</feature>
<feature type="domain" description="DUF6576" evidence="7">
    <location>
        <begin position="236"/>
        <end position="268"/>
    </location>
</feature>
<feature type="transmembrane region" description="Helical" evidence="5">
    <location>
        <begin position="20"/>
        <end position="38"/>
    </location>
</feature>
<feature type="transmembrane region" description="Helical" evidence="5">
    <location>
        <begin position="58"/>
        <end position="82"/>
    </location>
</feature>
<evidence type="ECO:0000313" key="9">
    <source>
        <dbReference type="Proteomes" id="UP000176050"/>
    </source>
</evidence>
<dbReference type="PANTHER" id="PTHR43066">
    <property type="entry name" value="RHOMBOID-RELATED PROTEIN"/>
    <property type="match status" value="1"/>
</dbReference>
<dbReference type="GO" id="GO:0004252">
    <property type="term" value="F:serine-type endopeptidase activity"/>
    <property type="evidence" value="ECO:0007669"/>
    <property type="project" value="InterPro"/>
</dbReference>
<dbReference type="AlphaFoldDB" id="A0A1D8P5Z7"/>
<feature type="transmembrane region" description="Helical" evidence="5">
    <location>
        <begin position="143"/>
        <end position="165"/>
    </location>
</feature>
<dbReference type="Pfam" id="PF01694">
    <property type="entry name" value="Rhomboid"/>
    <property type="match status" value="1"/>
</dbReference>
<feature type="domain" description="Peptidase S54 rhomboid" evidence="6">
    <location>
        <begin position="54"/>
        <end position="188"/>
    </location>
</feature>
<proteinExistence type="predicted"/>
<evidence type="ECO:0000259" key="7">
    <source>
        <dbReference type="Pfam" id="PF20216"/>
    </source>
</evidence>
<reference evidence="8 9" key="1">
    <citation type="submission" date="2016-10" db="EMBL/GenBank/DDBJ databases">
        <title>Lutibacter sp. LPB0138, isolated from marine gastropod.</title>
        <authorList>
            <person name="Kim E."/>
            <person name="Yi H."/>
        </authorList>
    </citation>
    <scope>NUCLEOTIDE SEQUENCE [LARGE SCALE GENOMIC DNA]</scope>
    <source>
        <strain evidence="8 9">LPB0138</strain>
    </source>
</reference>
<dbReference type="RefSeq" id="WP_070236118.1">
    <property type="nucleotide sequence ID" value="NZ_CP017478.1"/>
</dbReference>
<dbReference type="Pfam" id="PF20216">
    <property type="entry name" value="DUF6576"/>
    <property type="match status" value="1"/>
</dbReference>
<protein>
    <submittedName>
        <fullName evidence="8">Uncharacterized protein</fullName>
    </submittedName>
</protein>
<dbReference type="InterPro" id="IPR046483">
    <property type="entry name" value="DUF6576"/>
</dbReference>
<organism evidence="8 9">
    <name type="scientific">Urechidicola croceus</name>
    <dbReference type="NCBI Taxonomy" id="1850246"/>
    <lineage>
        <taxon>Bacteria</taxon>
        <taxon>Pseudomonadati</taxon>
        <taxon>Bacteroidota</taxon>
        <taxon>Flavobacteriia</taxon>
        <taxon>Flavobacteriales</taxon>
        <taxon>Flavobacteriaceae</taxon>
        <taxon>Urechidicola</taxon>
    </lineage>
</organism>
<dbReference type="GO" id="GO:0016020">
    <property type="term" value="C:membrane"/>
    <property type="evidence" value="ECO:0007669"/>
    <property type="project" value="UniProtKB-SubCell"/>
</dbReference>
<evidence type="ECO:0000256" key="5">
    <source>
        <dbReference type="SAM" id="Phobius"/>
    </source>
</evidence>
<keyword evidence="4 5" id="KW-0472">Membrane</keyword>
<dbReference type="SUPFAM" id="SSF144091">
    <property type="entry name" value="Rhomboid-like"/>
    <property type="match status" value="1"/>
</dbReference>
<dbReference type="Gene3D" id="1.20.1540.10">
    <property type="entry name" value="Rhomboid-like"/>
    <property type="match status" value="1"/>
</dbReference>
<evidence type="ECO:0000256" key="1">
    <source>
        <dbReference type="ARBA" id="ARBA00004141"/>
    </source>
</evidence>
<gene>
    <name evidence="8" type="ORF">LPB138_04450</name>
</gene>
<name>A0A1D8P5Z7_9FLAO</name>
<dbReference type="PANTHER" id="PTHR43066:SF11">
    <property type="entry name" value="PEPTIDASE S54 RHOMBOID DOMAIN-CONTAINING PROTEIN"/>
    <property type="match status" value="1"/>
</dbReference>
<evidence type="ECO:0000256" key="3">
    <source>
        <dbReference type="ARBA" id="ARBA00022989"/>
    </source>
</evidence>
<evidence type="ECO:0000313" key="8">
    <source>
        <dbReference type="EMBL" id="AOW19979.1"/>
    </source>
</evidence>
<accession>A0A1D8P5Z7</accession>
<dbReference type="OrthoDB" id="680602at2"/>
<feature type="transmembrane region" description="Helical" evidence="5">
    <location>
        <begin position="94"/>
        <end position="112"/>
    </location>
</feature>
<evidence type="ECO:0000256" key="4">
    <source>
        <dbReference type="ARBA" id="ARBA00023136"/>
    </source>
</evidence>
<comment type="subcellular location">
    <subcellularLocation>
        <location evidence="1">Membrane</location>
        <topology evidence="1">Multi-pass membrane protein</topology>
    </subcellularLocation>
</comment>
<dbReference type="InterPro" id="IPR022764">
    <property type="entry name" value="Peptidase_S54_rhomboid_dom"/>
</dbReference>
<dbReference type="STRING" id="1850246.LPB138_04450"/>
<keyword evidence="3 5" id="KW-1133">Transmembrane helix</keyword>
<dbReference type="Proteomes" id="UP000176050">
    <property type="component" value="Chromosome"/>
</dbReference>
<sequence>MNIIDDIKNAFKTANIVEKIIYINVGLFLITLFTKPFVTNWLALKGNLDVLITQPWTLLTYGFFHGNFIHLFFNLVFLYYIGNLFLSFFTKKQFLNYFILGILAGGIAYLLIKPMGVLVGASAGIMAVLIGLATKIPNYELRLNLIGGVKLWVIALIYILISFAGMDGENSGGNIAHLGGALIGFIYTKQLQKGLDIGKFIENIIDWISNLFKSKPRQPMRTVYKKKNINRTPTRKETTSKQKQIDTILEKISKSGYESLSKEEKDFLFKAGKN</sequence>
<keyword evidence="2 5" id="KW-0812">Transmembrane</keyword>
<evidence type="ECO:0000256" key="2">
    <source>
        <dbReference type="ARBA" id="ARBA00022692"/>
    </source>
</evidence>
<dbReference type="EMBL" id="CP017478">
    <property type="protein sequence ID" value="AOW19979.1"/>
    <property type="molecule type" value="Genomic_DNA"/>
</dbReference>
<dbReference type="InterPro" id="IPR035952">
    <property type="entry name" value="Rhomboid-like_sf"/>
</dbReference>
<evidence type="ECO:0000259" key="6">
    <source>
        <dbReference type="Pfam" id="PF01694"/>
    </source>
</evidence>